<dbReference type="PANTHER" id="PTHR44103:SF1">
    <property type="entry name" value="PROPROTEIN CONVERTASE P"/>
    <property type="match status" value="1"/>
</dbReference>
<evidence type="ECO:0000313" key="4">
    <source>
        <dbReference type="Proteomes" id="UP001551210"/>
    </source>
</evidence>
<protein>
    <submittedName>
        <fullName evidence="3">VCBS repeat-containing protein</fullName>
    </submittedName>
</protein>
<dbReference type="SUPFAM" id="SSF69318">
    <property type="entry name" value="Integrin alpha N-terminal domain"/>
    <property type="match status" value="1"/>
</dbReference>
<keyword evidence="4" id="KW-1185">Reference proteome</keyword>
<dbReference type="InterPro" id="IPR013517">
    <property type="entry name" value="FG-GAP"/>
</dbReference>
<organism evidence="3 4">
    <name type="scientific">Streptomyces exfoliatus</name>
    <name type="common">Streptomyces hydrogenans</name>
    <dbReference type="NCBI Taxonomy" id="1905"/>
    <lineage>
        <taxon>Bacteria</taxon>
        <taxon>Bacillati</taxon>
        <taxon>Actinomycetota</taxon>
        <taxon>Actinomycetes</taxon>
        <taxon>Kitasatosporales</taxon>
        <taxon>Streptomycetaceae</taxon>
        <taxon>Streptomyces</taxon>
    </lineage>
</organism>
<dbReference type="Gene3D" id="2.115.10.10">
    <property type="entry name" value="Tachylectin 2"/>
    <property type="match status" value="1"/>
</dbReference>
<sequence length="747" mass="78329">MTYARTPRRRLAAAITVALAVTAGALMAGPAVATPGAIAAAAQATTTQQDVIPFRDGATVAGAGRTGFLSRHTVDGTAVYEWTRYADGTTTALPAGTAAPMGGSDIVTQVDGSVHTLHDMATDAKPVAIDLGLLGDGYGSGRGLGPSTLFTTKTTAAGGKEAHIVSIVDGTLLDDKVTGLPENAVIRRVFLGYSGTVVVRYDDAPGSTPGTRIAVIDVEKRQVVEDYEAKEGGNHDGDVALSPTHIAWIERPTYDTADVVVVRRDTRETKRVPLGKADTLSVELAGDWLLYGQAGGYNASQHKPLHALTAQSLTTGETVKLLDHFTSSAPGPDGTQLVGGGTVAEGEGVYRIAPAIDGVRPAVTLVASTGRPTTLELIRHDVPETLDLDRATLPLGLNWTLSRSSTNVRVELVHTATQKTWKPNISHFAGGVVGFKWDGVYAQNWTTIRPYSDAVPAPNGDYTWRLTAEPRDGIGPAVEKTGTFKVVRKTVAHDFNDNGTPDLLIREPSGHLSLYNTSTPLGSWPVNPAEPLGTGWDIYDALLSPGDVAGAAHSDIVARDTSGVLWLHQGTGRALAPRVRVGGGWQIYNKITGGSDLTGDGRADLVATDKAGDLWLYKGTGNASAPFAPRVKTGHGWGIYNKITAAGDIGGGPAGDLVARDTAGDLWLYLGTGNGTFAQRTKIGGGWNTYSDIVGFGDADRDGRPDLLGVTAAHGTPYFYKGTGDWRAPFAPRSAVYSYAYLGGTAF</sequence>
<feature type="signal peptide" evidence="2">
    <location>
        <begin position="1"/>
        <end position="33"/>
    </location>
</feature>
<reference evidence="3 4" key="1">
    <citation type="submission" date="2024-06" db="EMBL/GenBank/DDBJ databases">
        <title>The Natural Products Discovery Center: Release of the First 8490 Sequenced Strains for Exploring Actinobacteria Biosynthetic Diversity.</title>
        <authorList>
            <person name="Kalkreuter E."/>
            <person name="Kautsar S.A."/>
            <person name="Yang D."/>
            <person name="Bader C.D."/>
            <person name="Teijaro C.N."/>
            <person name="Fluegel L."/>
            <person name="Davis C.M."/>
            <person name="Simpson J.R."/>
            <person name="Lauterbach L."/>
            <person name="Steele A.D."/>
            <person name="Gui C."/>
            <person name="Meng S."/>
            <person name="Li G."/>
            <person name="Viehrig K."/>
            <person name="Ye F."/>
            <person name="Su P."/>
            <person name="Kiefer A.F."/>
            <person name="Nichols A."/>
            <person name="Cepeda A.J."/>
            <person name="Yan W."/>
            <person name="Fan B."/>
            <person name="Jiang Y."/>
            <person name="Adhikari A."/>
            <person name="Zheng C.-J."/>
            <person name="Schuster L."/>
            <person name="Cowan T.M."/>
            <person name="Smanski M.J."/>
            <person name="Chevrette M.G."/>
            <person name="De Carvalho L.P.S."/>
            <person name="Shen B."/>
        </authorList>
    </citation>
    <scope>NUCLEOTIDE SEQUENCE [LARGE SCALE GENOMIC DNA]</scope>
    <source>
        <strain evidence="3 4">NPDC045705</strain>
    </source>
</reference>
<proteinExistence type="predicted"/>
<evidence type="ECO:0000313" key="3">
    <source>
        <dbReference type="EMBL" id="MEU7292011.1"/>
    </source>
</evidence>
<dbReference type="PANTHER" id="PTHR44103">
    <property type="entry name" value="PROPROTEIN CONVERTASE P"/>
    <property type="match status" value="1"/>
</dbReference>
<dbReference type="EMBL" id="JBEZAM010000002">
    <property type="protein sequence ID" value="MEU7292011.1"/>
    <property type="molecule type" value="Genomic_DNA"/>
</dbReference>
<evidence type="ECO:0000256" key="1">
    <source>
        <dbReference type="ARBA" id="ARBA00022729"/>
    </source>
</evidence>
<dbReference type="RefSeq" id="WP_359203559.1">
    <property type="nucleotide sequence ID" value="NZ_JBEZAM010000002.1"/>
</dbReference>
<dbReference type="InterPro" id="IPR028994">
    <property type="entry name" value="Integrin_alpha_N"/>
</dbReference>
<evidence type="ECO:0000256" key="2">
    <source>
        <dbReference type="SAM" id="SignalP"/>
    </source>
</evidence>
<keyword evidence="1 2" id="KW-0732">Signal</keyword>
<accession>A0ABV3CQX0</accession>
<dbReference type="Pfam" id="PF13517">
    <property type="entry name" value="FG-GAP_3"/>
    <property type="match status" value="1"/>
</dbReference>
<name>A0ABV3CQX0_STREX</name>
<dbReference type="Proteomes" id="UP001551210">
    <property type="component" value="Unassembled WGS sequence"/>
</dbReference>
<feature type="chain" id="PRO_5047026256" evidence="2">
    <location>
        <begin position="34"/>
        <end position="747"/>
    </location>
</feature>
<gene>
    <name evidence="3" type="ORF">AB0A76_02210</name>
</gene>
<comment type="caution">
    <text evidence="3">The sequence shown here is derived from an EMBL/GenBank/DDBJ whole genome shotgun (WGS) entry which is preliminary data.</text>
</comment>